<organism evidence="1 2">
    <name type="scientific">Durusdinium trenchii</name>
    <dbReference type="NCBI Taxonomy" id="1381693"/>
    <lineage>
        <taxon>Eukaryota</taxon>
        <taxon>Sar</taxon>
        <taxon>Alveolata</taxon>
        <taxon>Dinophyceae</taxon>
        <taxon>Suessiales</taxon>
        <taxon>Symbiodiniaceae</taxon>
        <taxon>Durusdinium</taxon>
    </lineage>
</organism>
<dbReference type="EMBL" id="CAXAMN010022028">
    <property type="protein sequence ID" value="CAK9065647.1"/>
    <property type="molecule type" value="Genomic_DNA"/>
</dbReference>
<protein>
    <submittedName>
        <fullName evidence="1">Uncharacterized protein</fullName>
    </submittedName>
</protein>
<reference evidence="1 2" key="1">
    <citation type="submission" date="2024-02" db="EMBL/GenBank/DDBJ databases">
        <authorList>
            <person name="Chen Y."/>
            <person name="Shah S."/>
            <person name="Dougan E. K."/>
            <person name="Thang M."/>
            <person name="Chan C."/>
        </authorList>
    </citation>
    <scope>NUCLEOTIDE SEQUENCE [LARGE SCALE GENOMIC DNA]</scope>
</reference>
<dbReference type="Proteomes" id="UP001642484">
    <property type="component" value="Unassembled WGS sequence"/>
</dbReference>
<evidence type="ECO:0000313" key="1">
    <source>
        <dbReference type="EMBL" id="CAK9065647.1"/>
    </source>
</evidence>
<comment type="caution">
    <text evidence="1">The sequence shown here is derived from an EMBL/GenBank/DDBJ whole genome shotgun (WGS) entry which is preliminary data.</text>
</comment>
<proteinExistence type="predicted"/>
<gene>
    <name evidence="1" type="ORF">CCMP2556_LOCUS32262</name>
</gene>
<keyword evidence="2" id="KW-1185">Reference proteome</keyword>
<accession>A0ABP0NR76</accession>
<name>A0ABP0NR76_9DINO</name>
<evidence type="ECO:0000313" key="2">
    <source>
        <dbReference type="Proteomes" id="UP001642484"/>
    </source>
</evidence>
<sequence>MVRPYAQPQVNDLQVCCFMGLAFAATGFQLHIAWLSRAALLLPLLLAAAQQMQPDSPESLAQRLWEAGQQVGRLYG</sequence>